<evidence type="ECO:0000313" key="2">
    <source>
        <dbReference type="EMBL" id="KIX06594.1"/>
    </source>
</evidence>
<dbReference type="RefSeq" id="XP_013273730.1">
    <property type="nucleotide sequence ID" value="XM_013418276.1"/>
</dbReference>
<dbReference type="PANTHER" id="PTHR42791">
    <property type="entry name" value="GNAT FAMILY ACETYLTRANSFERASE"/>
    <property type="match status" value="1"/>
</dbReference>
<protein>
    <recommendedName>
        <fullName evidence="1">N-acetyltransferase domain-containing protein</fullName>
    </recommendedName>
</protein>
<dbReference type="GeneID" id="25292641"/>
<dbReference type="OrthoDB" id="410198at2759"/>
<dbReference type="InterPro" id="IPR052523">
    <property type="entry name" value="Trichothecene_AcTrans"/>
</dbReference>
<dbReference type="SUPFAM" id="SSF55729">
    <property type="entry name" value="Acyl-CoA N-acyltransferases (Nat)"/>
    <property type="match status" value="1"/>
</dbReference>
<dbReference type="GO" id="GO:0016747">
    <property type="term" value="F:acyltransferase activity, transferring groups other than amino-acyl groups"/>
    <property type="evidence" value="ECO:0007669"/>
    <property type="project" value="InterPro"/>
</dbReference>
<proteinExistence type="predicted"/>
<dbReference type="CDD" id="cd04301">
    <property type="entry name" value="NAT_SF"/>
    <property type="match status" value="1"/>
</dbReference>
<evidence type="ECO:0000259" key="1">
    <source>
        <dbReference type="PROSITE" id="PS51186"/>
    </source>
</evidence>
<dbReference type="Proteomes" id="UP000053617">
    <property type="component" value="Unassembled WGS sequence"/>
</dbReference>
<dbReference type="InterPro" id="IPR000182">
    <property type="entry name" value="GNAT_dom"/>
</dbReference>
<dbReference type="AlphaFoldDB" id="A0A0D2ILI8"/>
<dbReference type="PROSITE" id="PS51186">
    <property type="entry name" value="GNAT"/>
    <property type="match status" value="1"/>
</dbReference>
<dbReference type="EMBL" id="KN847477">
    <property type="protein sequence ID" value="KIX06594.1"/>
    <property type="molecule type" value="Genomic_DNA"/>
</dbReference>
<sequence length="228" mass="25729">MHIRPVQRKDLSEVATVARDAMFDDELTLFLAPYRHEHPECLRQGFLRRAKHRYYSGHVLLAAVSDEKDSWWDGTEKILGHVSVISSKQNTESSKKPWFSWNALELRLLRVEELFLWLSHGDKSISRANMAEFARTTGDRGPLADIKDYWDVDHLSVDPSFQRRGIGSALIEQVKDIAALDNLPVVLVASVKGIPMYKKAGFVDHGLINTGAGQLGQAMAWYPNDATT</sequence>
<dbReference type="Pfam" id="PF13673">
    <property type="entry name" value="Acetyltransf_10"/>
    <property type="match status" value="1"/>
</dbReference>
<dbReference type="InterPro" id="IPR016181">
    <property type="entry name" value="Acyl_CoA_acyltransferase"/>
</dbReference>
<reference evidence="2 3" key="1">
    <citation type="submission" date="2015-01" db="EMBL/GenBank/DDBJ databases">
        <title>The Genome Sequence of Rhinocladiella mackenzie CBS 650.93.</title>
        <authorList>
            <consortium name="The Broad Institute Genomics Platform"/>
            <person name="Cuomo C."/>
            <person name="de Hoog S."/>
            <person name="Gorbushina A."/>
            <person name="Stielow B."/>
            <person name="Teixiera M."/>
            <person name="Abouelleil A."/>
            <person name="Chapman S.B."/>
            <person name="Priest M."/>
            <person name="Young S.K."/>
            <person name="Wortman J."/>
            <person name="Nusbaum C."/>
            <person name="Birren B."/>
        </authorList>
    </citation>
    <scope>NUCLEOTIDE SEQUENCE [LARGE SCALE GENOMIC DNA]</scope>
    <source>
        <strain evidence="2 3">CBS 650.93</strain>
    </source>
</reference>
<keyword evidence="3" id="KW-1185">Reference proteome</keyword>
<evidence type="ECO:0000313" key="3">
    <source>
        <dbReference type="Proteomes" id="UP000053617"/>
    </source>
</evidence>
<gene>
    <name evidence="2" type="ORF">Z518_04570</name>
</gene>
<feature type="domain" description="N-acetyltransferase" evidence="1">
    <location>
        <begin position="85"/>
        <end position="228"/>
    </location>
</feature>
<name>A0A0D2ILI8_9EURO</name>
<dbReference type="PANTHER" id="PTHR42791:SF1">
    <property type="entry name" value="N-ACETYLTRANSFERASE DOMAIN-CONTAINING PROTEIN"/>
    <property type="match status" value="1"/>
</dbReference>
<dbReference type="STRING" id="1442369.A0A0D2ILI8"/>
<dbReference type="VEuPathDB" id="FungiDB:Z518_04570"/>
<dbReference type="HOGENOM" id="CLU_060131_3_2_1"/>
<dbReference type="Gene3D" id="3.40.630.30">
    <property type="match status" value="1"/>
</dbReference>
<organism evidence="2 3">
    <name type="scientific">Rhinocladiella mackenziei CBS 650.93</name>
    <dbReference type="NCBI Taxonomy" id="1442369"/>
    <lineage>
        <taxon>Eukaryota</taxon>
        <taxon>Fungi</taxon>
        <taxon>Dikarya</taxon>
        <taxon>Ascomycota</taxon>
        <taxon>Pezizomycotina</taxon>
        <taxon>Eurotiomycetes</taxon>
        <taxon>Chaetothyriomycetidae</taxon>
        <taxon>Chaetothyriales</taxon>
        <taxon>Herpotrichiellaceae</taxon>
        <taxon>Rhinocladiella</taxon>
    </lineage>
</organism>
<accession>A0A0D2ILI8</accession>